<dbReference type="Pfam" id="PF18335">
    <property type="entry name" value="SH3_13"/>
    <property type="match status" value="1"/>
</dbReference>
<evidence type="ECO:0000313" key="9">
    <source>
        <dbReference type="Proteomes" id="UP000790580"/>
    </source>
</evidence>
<evidence type="ECO:0000259" key="7">
    <source>
        <dbReference type="Pfam" id="PF23139"/>
    </source>
</evidence>
<keyword evidence="1 3" id="KW-0547">Nucleotide-binding</keyword>
<dbReference type="Gene3D" id="1.10.150.20">
    <property type="entry name" value="5' to 3' exonuclease, C-terminal subdomain"/>
    <property type="match status" value="1"/>
</dbReference>
<keyword evidence="9" id="KW-1185">Reference proteome</keyword>
<feature type="domain" description="ATP-dependent RecD2 DNA helicase OB-fold" evidence="7">
    <location>
        <begin position="12"/>
        <end position="90"/>
    </location>
</feature>
<comment type="caution">
    <text evidence="8">The sequence shown here is derived from an EMBL/GenBank/DDBJ whole genome shotgun (WGS) entry which is preliminary data.</text>
</comment>
<evidence type="ECO:0000259" key="5">
    <source>
        <dbReference type="Pfam" id="PF14490"/>
    </source>
</evidence>
<evidence type="ECO:0000259" key="6">
    <source>
        <dbReference type="Pfam" id="PF18335"/>
    </source>
</evidence>
<feature type="domain" description="ATP-dependent RecD2 DNA helicase-like helix-hairpin-helix" evidence="5">
    <location>
        <begin position="157"/>
        <end position="246"/>
    </location>
</feature>
<dbReference type="InterPro" id="IPR050534">
    <property type="entry name" value="Coronavir_polyprotein_1ab"/>
</dbReference>
<dbReference type="InterPro" id="IPR006345">
    <property type="entry name" value="RecD2"/>
</dbReference>
<keyword evidence="3" id="KW-0413">Isomerase</keyword>
<comment type="similarity">
    <text evidence="3">Belongs to the RecD family. RecD2 subfamily.</text>
</comment>
<dbReference type="InterPro" id="IPR029493">
    <property type="entry name" value="RecD2-like_HHH"/>
</dbReference>
<dbReference type="Pfam" id="PF14490">
    <property type="entry name" value="HHH_RecD2"/>
    <property type="match status" value="1"/>
</dbReference>
<name>A0ABS6JQ28_9BACI</name>
<dbReference type="InterPro" id="IPR055446">
    <property type="entry name" value="RecD2_N_OB"/>
</dbReference>
<comment type="catalytic activity">
    <reaction evidence="3">
        <text>ATP + H2O = ADP + phosphate + H(+)</text>
        <dbReference type="Rhea" id="RHEA:13065"/>
        <dbReference type="ChEBI" id="CHEBI:15377"/>
        <dbReference type="ChEBI" id="CHEBI:15378"/>
        <dbReference type="ChEBI" id="CHEBI:30616"/>
        <dbReference type="ChEBI" id="CHEBI:43474"/>
        <dbReference type="ChEBI" id="CHEBI:456216"/>
        <dbReference type="EC" id="5.6.2.3"/>
    </reaction>
</comment>
<dbReference type="InterPro" id="IPR027785">
    <property type="entry name" value="UvrD-like_helicase_C"/>
</dbReference>
<dbReference type="HAMAP" id="MF_01488">
    <property type="entry name" value="RecD2"/>
    <property type="match status" value="1"/>
</dbReference>
<dbReference type="Gene3D" id="2.30.30.940">
    <property type="match status" value="1"/>
</dbReference>
<evidence type="ECO:0000256" key="3">
    <source>
        <dbReference type="HAMAP-Rule" id="MF_01488"/>
    </source>
</evidence>
<dbReference type="InterPro" id="IPR010994">
    <property type="entry name" value="RuvA_2-like"/>
</dbReference>
<dbReference type="EMBL" id="JAHQCR010000021">
    <property type="protein sequence ID" value="MBU9720671.1"/>
    <property type="molecule type" value="Genomic_DNA"/>
</dbReference>
<keyword evidence="3" id="KW-0238">DNA-binding</keyword>
<dbReference type="CDD" id="cd17933">
    <property type="entry name" value="DEXSc_RecD-like"/>
    <property type="match status" value="1"/>
</dbReference>
<comment type="function">
    <text evidence="3">DNA-dependent ATPase and ATP-dependent 5'-3' DNA helicase. Has no activity on blunt DNA or DNA with 3'-overhangs, requires at least 10 bases of 5'-ssDNA for helicase activity.</text>
</comment>
<dbReference type="Proteomes" id="UP000790580">
    <property type="component" value="Unassembled WGS sequence"/>
</dbReference>
<reference evidence="8 9" key="1">
    <citation type="submission" date="2021-06" db="EMBL/GenBank/DDBJ databases">
        <title>Bacillus sp. RD4P76, an endophyte from a halophyte.</title>
        <authorList>
            <person name="Sun J.-Q."/>
        </authorList>
    </citation>
    <scope>NUCLEOTIDE SEQUENCE [LARGE SCALE GENOMIC DNA]</scope>
    <source>
        <strain evidence="8 9">JCM 17098</strain>
    </source>
</reference>
<dbReference type="NCBIfam" id="TIGR01448">
    <property type="entry name" value="recD_rel"/>
    <property type="match status" value="1"/>
</dbReference>
<dbReference type="CDD" id="cd18809">
    <property type="entry name" value="SF1_C_RecD"/>
    <property type="match status" value="1"/>
</dbReference>
<dbReference type="SUPFAM" id="SSF52540">
    <property type="entry name" value="P-loop containing nucleoside triphosphate hydrolases"/>
    <property type="match status" value="2"/>
</dbReference>
<dbReference type="RefSeq" id="WP_088074713.1">
    <property type="nucleotide sequence ID" value="NZ_JAHQCR010000021.1"/>
</dbReference>
<dbReference type="InterPro" id="IPR041451">
    <property type="entry name" value="RecD2_SH13"/>
</dbReference>
<dbReference type="PANTHER" id="PTHR43788">
    <property type="entry name" value="DNA2/NAM7 HELICASE FAMILY MEMBER"/>
    <property type="match status" value="1"/>
</dbReference>
<evidence type="ECO:0000256" key="2">
    <source>
        <dbReference type="ARBA" id="ARBA00022840"/>
    </source>
</evidence>
<evidence type="ECO:0000259" key="4">
    <source>
        <dbReference type="Pfam" id="PF13538"/>
    </source>
</evidence>
<proteinExistence type="inferred from homology"/>
<evidence type="ECO:0000313" key="8">
    <source>
        <dbReference type="EMBL" id="MBU9720671.1"/>
    </source>
</evidence>
<dbReference type="Gene3D" id="3.40.50.300">
    <property type="entry name" value="P-loop containing nucleotide triphosphate hydrolases"/>
    <property type="match status" value="2"/>
</dbReference>
<dbReference type="EC" id="5.6.2.3" evidence="3"/>
<feature type="domain" description="ATP-dependent RecD2 DNA helicase SH3" evidence="6">
    <location>
        <begin position="592"/>
        <end position="657"/>
    </location>
</feature>
<sequence length="772" mass="86576">MDEGVRPESEKDFIKGELAHLIFHNEDTLYTVAKIKLTESSTPIDDKETTIVGMIPKPEYDVTYLFHGYFTEHPRFGKQYKVEQFRKVIPETEQGIILYLSSDRFPGIGRKTAEKIVDSLGKDAISMIIQDRSALDTIPGIKQSKAEEIYQKLLDDQGIEQVLMRLYEYGFGLQLAMKVFQTYKMDALRVIEENPYQMTEDVVGIGFQKADMIGRKQGLTGNHPDRIKAAIIYTLSENSLNEGHVFVFTETIVTDAKELLEAGGGEEISALDIADQVIALGDEKKVVIEENRMYLPSLCFAEQGIATNIRRLIENGREPDHFPESEFYKALGNVEEKLGISYAKSQQEAIQEAIKSPIMILTGGPGTGKTTVIKGLIEVFGELNGISVNPDDYSKKDKFPVLMAAPTGRAAKRMSESTGLPASTIHRLLGLNGTEDTTDEDYHAEQLDGELIILDEMSMVDTWLANQLFKSIPNTMQVVLVGDEDQLPSVGPGQVLADLLASGKVPSVKLTDIYRQSEGSKIIEFSHQIKGGELPEKIDKESKDLRFFPCVQTDVPEAVKQICESAMKRGFTAKEIQVLAPMYRGVAGVENLNDMLQKLFNPPSDQRREVPFGNVVYRVGDVVLQLVNNPEENVFNGDRGEIVAIFLAKENTDKELKIVISFDGIEVTYTKPDLAQITHAYCCSIHKSQGSEFPIVIMPVVKGYYRMLRKKLIYTGITRAKEYLLLCGEWSALEMAVTNNNDLMRHTTLREKLDYIMMEKEYLYENDGVSQD</sequence>
<organism evidence="8 9">
    <name type="scientific">Evansella alkalicola</name>
    <dbReference type="NCBI Taxonomy" id="745819"/>
    <lineage>
        <taxon>Bacteria</taxon>
        <taxon>Bacillati</taxon>
        <taxon>Bacillota</taxon>
        <taxon>Bacilli</taxon>
        <taxon>Bacillales</taxon>
        <taxon>Bacillaceae</taxon>
        <taxon>Evansella</taxon>
    </lineage>
</organism>
<feature type="domain" description="UvrD-like helicase C-terminal" evidence="4">
    <location>
        <begin position="679"/>
        <end position="726"/>
    </location>
</feature>
<dbReference type="PANTHER" id="PTHR43788:SF6">
    <property type="entry name" value="DNA HELICASE B"/>
    <property type="match status" value="1"/>
</dbReference>
<dbReference type="Pfam" id="PF23139">
    <property type="entry name" value="OB_YrrC"/>
    <property type="match status" value="1"/>
</dbReference>
<keyword evidence="3" id="KW-0378">Hydrolase</keyword>
<protein>
    <recommendedName>
        <fullName evidence="3">ATP-dependent RecD2 DNA helicase</fullName>
        <ecNumber evidence="3">5.6.2.3</ecNumber>
    </recommendedName>
    <alternativeName>
        <fullName evidence="3">DNA 5'-3' helicase subunit RecD2</fullName>
    </alternativeName>
</protein>
<keyword evidence="2 3" id="KW-0067">ATP-binding</keyword>
<dbReference type="Pfam" id="PF13538">
    <property type="entry name" value="UvrD_C_2"/>
    <property type="match status" value="1"/>
</dbReference>
<gene>
    <name evidence="3" type="primary">recD2</name>
    <name evidence="8" type="ORF">KS407_04320</name>
</gene>
<dbReference type="SUPFAM" id="SSF47781">
    <property type="entry name" value="RuvA domain 2-like"/>
    <property type="match status" value="1"/>
</dbReference>
<dbReference type="Pfam" id="PF13604">
    <property type="entry name" value="AAA_30"/>
    <property type="match status" value="1"/>
</dbReference>
<accession>A0ABS6JQ28</accession>
<evidence type="ECO:0000256" key="1">
    <source>
        <dbReference type="ARBA" id="ARBA00022741"/>
    </source>
</evidence>
<keyword evidence="3" id="KW-0347">Helicase</keyword>
<feature type="binding site" evidence="3">
    <location>
        <begin position="366"/>
        <end position="370"/>
    </location>
    <ligand>
        <name>ATP</name>
        <dbReference type="ChEBI" id="CHEBI:30616"/>
    </ligand>
</feature>
<dbReference type="InterPro" id="IPR027417">
    <property type="entry name" value="P-loop_NTPase"/>
</dbReference>
<dbReference type="Gene3D" id="1.10.10.2220">
    <property type="match status" value="1"/>
</dbReference>